<dbReference type="AlphaFoldDB" id="L7LB33"/>
<dbReference type="eggNOG" id="ENOG5033CMQ">
    <property type="taxonomic scope" value="Bacteria"/>
</dbReference>
<protein>
    <recommendedName>
        <fullName evidence="4">DUF3180 domain-containing protein</fullName>
    </recommendedName>
</protein>
<sequence length="170" mass="17597">RTPPDPDDEHRLGPTRLRDMLAVAVVAGALMFVLARYHYGKFPTLPWIAGVMLYVLAVLLVVIAFLVRARVSAGKVGPGPGQLHPINVARSVALAKASALLGAIAAGGWAGLLIFLLGNRRLDVAVSDTPAAVIGAIGGILLVAAALWLEHCCRAPDDPEADATASADPA</sequence>
<gene>
    <name evidence="2" type="ORF">GOHSU_27_00820</name>
</gene>
<feature type="transmembrane region" description="Helical" evidence="1">
    <location>
        <begin position="99"/>
        <end position="118"/>
    </location>
</feature>
<evidence type="ECO:0000256" key="1">
    <source>
        <dbReference type="SAM" id="Phobius"/>
    </source>
</evidence>
<reference evidence="2 3" key="1">
    <citation type="submission" date="2012-12" db="EMBL/GenBank/DDBJ databases">
        <title>Whole genome shotgun sequence of Gordonia hirsuta NBRC 16056.</title>
        <authorList>
            <person name="Isaki-Nakamura S."/>
            <person name="Hosoyama A."/>
            <person name="Tsuchikane K."/>
            <person name="Katsumata H."/>
            <person name="Baba S."/>
            <person name="Yamazaki S."/>
            <person name="Fujita N."/>
        </authorList>
    </citation>
    <scope>NUCLEOTIDE SEQUENCE [LARGE SCALE GENOMIC DNA]</scope>
    <source>
        <strain evidence="2 3">NBRC 16056</strain>
    </source>
</reference>
<feature type="transmembrane region" description="Helical" evidence="1">
    <location>
        <begin position="20"/>
        <end position="39"/>
    </location>
</feature>
<feature type="non-terminal residue" evidence="2">
    <location>
        <position position="1"/>
    </location>
</feature>
<keyword evidence="3" id="KW-1185">Reference proteome</keyword>
<keyword evidence="1" id="KW-0472">Membrane</keyword>
<dbReference type="RefSeq" id="WP_005941077.1">
    <property type="nucleotide sequence ID" value="NZ_ATVK01000014.1"/>
</dbReference>
<dbReference type="EMBL" id="BANT01000027">
    <property type="protein sequence ID" value="GAC57946.1"/>
    <property type="molecule type" value="Genomic_DNA"/>
</dbReference>
<feature type="transmembrane region" description="Helical" evidence="1">
    <location>
        <begin position="130"/>
        <end position="149"/>
    </location>
</feature>
<evidence type="ECO:0008006" key="4">
    <source>
        <dbReference type="Google" id="ProtNLM"/>
    </source>
</evidence>
<feature type="transmembrane region" description="Helical" evidence="1">
    <location>
        <begin position="45"/>
        <end position="67"/>
    </location>
</feature>
<dbReference type="InterPro" id="IPR021517">
    <property type="entry name" value="DUF3180"/>
</dbReference>
<accession>L7LB33</accession>
<organism evidence="2 3">
    <name type="scientific">Gordonia hirsuta DSM 44140 = NBRC 16056</name>
    <dbReference type="NCBI Taxonomy" id="1121927"/>
    <lineage>
        <taxon>Bacteria</taxon>
        <taxon>Bacillati</taxon>
        <taxon>Actinomycetota</taxon>
        <taxon>Actinomycetes</taxon>
        <taxon>Mycobacteriales</taxon>
        <taxon>Gordoniaceae</taxon>
        <taxon>Gordonia</taxon>
    </lineage>
</organism>
<dbReference type="Pfam" id="PF11377">
    <property type="entry name" value="DUF3180"/>
    <property type="match status" value="1"/>
</dbReference>
<keyword evidence="1" id="KW-0812">Transmembrane</keyword>
<name>L7LB33_9ACTN</name>
<evidence type="ECO:0000313" key="2">
    <source>
        <dbReference type="EMBL" id="GAC57946.1"/>
    </source>
</evidence>
<keyword evidence="1" id="KW-1133">Transmembrane helix</keyword>
<comment type="caution">
    <text evidence="2">The sequence shown here is derived from an EMBL/GenBank/DDBJ whole genome shotgun (WGS) entry which is preliminary data.</text>
</comment>
<proteinExistence type="predicted"/>
<evidence type="ECO:0000313" key="3">
    <source>
        <dbReference type="Proteomes" id="UP000053405"/>
    </source>
</evidence>
<dbReference type="Proteomes" id="UP000053405">
    <property type="component" value="Unassembled WGS sequence"/>
</dbReference>